<feature type="transmembrane region" description="Helical" evidence="1">
    <location>
        <begin position="161"/>
        <end position="180"/>
    </location>
</feature>
<proteinExistence type="predicted"/>
<dbReference type="EMBL" id="DXCK01000102">
    <property type="protein sequence ID" value="HIZ02058.1"/>
    <property type="molecule type" value="Genomic_DNA"/>
</dbReference>
<feature type="transmembrane region" description="Helical" evidence="1">
    <location>
        <begin position="201"/>
        <end position="220"/>
    </location>
</feature>
<feature type="transmembrane region" description="Helical" evidence="1">
    <location>
        <begin position="226"/>
        <end position="244"/>
    </location>
</feature>
<feature type="transmembrane region" description="Helical" evidence="1">
    <location>
        <begin position="284"/>
        <end position="306"/>
    </location>
</feature>
<name>A0A9D2A535_9BACE</name>
<feature type="transmembrane region" description="Helical" evidence="1">
    <location>
        <begin position="135"/>
        <end position="155"/>
    </location>
</feature>
<evidence type="ECO:0000313" key="3">
    <source>
        <dbReference type="Proteomes" id="UP000824023"/>
    </source>
</evidence>
<sequence length="312" mass="33358">MRKSSIDGGGSPCNRNFVLTCVAGFLLYASVYASVMVGQAGRPGDICFPFAMGLLVVGPFHAWLADKFRRKHVLSYPFLGLLLVAVGNIYATTDQQFSLLALVQGMCFGLAMSAGITLSIDSVHSGHRTAANRAYALVCGLGMTAGVAAGVWMLATGTYSWMWTAAACVLGFLAASAVYVPFRAPIGLPVCSTDRYLLGRALLPALNVGVLAFACGWLALCRPWGVAGLLVLAVLSPWMVRMFVKLSHHCQRATGNVTFHLWMAVGVLFGIQVGALPWGSSCEGWMPLVCLAVAVAMYAGITRVYYKKMRVR</sequence>
<keyword evidence="1" id="KW-0812">Transmembrane</keyword>
<reference evidence="2" key="1">
    <citation type="journal article" date="2021" name="PeerJ">
        <title>Extensive microbial diversity within the chicken gut microbiome revealed by metagenomics and culture.</title>
        <authorList>
            <person name="Gilroy R."/>
            <person name="Ravi A."/>
            <person name="Getino M."/>
            <person name="Pursley I."/>
            <person name="Horton D.L."/>
            <person name="Alikhan N.F."/>
            <person name="Baker D."/>
            <person name="Gharbi K."/>
            <person name="Hall N."/>
            <person name="Watson M."/>
            <person name="Adriaenssens E.M."/>
            <person name="Foster-Nyarko E."/>
            <person name="Jarju S."/>
            <person name="Secka A."/>
            <person name="Antonio M."/>
            <person name="Oren A."/>
            <person name="Chaudhuri R.R."/>
            <person name="La Ragione R."/>
            <person name="Hildebrand F."/>
            <person name="Pallen M.J."/>
        </authorList>
    </citation>
    <scope>NUCLEOTIDE SEQUENCE</scope>
    <source>
        <strain evidence="2">ChiHjej12B11-24981</strain>
    </source>
</reference>
<gene>
    <name evidence="2" type="ORF">H9819_07415</name>
</gene>
<dbReference type="PANTHER" id="PTHR23531:SF1">
    <property type="entry name" value="QUINOLENE RESISTANCE PROTEIN NORA"/>
    <property type="match status" value="1"/>
</dbReference>
<keyword evidence="1" id="KW-0472">Membrane</keyword>
<reference evidence="2" key="2">
    <citation type="submission" date="2021-04" db="EMBL/GenBank/DDBJ databases">
        <authorList>
            <person name="Gilroy R."/>
        </authorList>
    </citation>
    <scope>NUCLEOTIDE SEQUENCE</scope>
    <source>
        <strain evidence="2">ChiHjej12B11-24981</strain>
    </source>
</reference>
<feature type="transmembrane region" description="Helical" evidence="1">
    <location>
        <begin position="73"/>
        <end position="91"/>
    </location>
</feature>
<dbReference type="AlphaFoldDB" id="A0A9D2A535"/>
<feature type="transmembrane region" description="Helical" evidence="1">
    <location>
        <begin position="256"/>
        <end position="278"/>
    </location>
</feature>
<feature type="transmembrane region" description="Helical" evidence="1">
    <location>
        <begin position="97"/>
        <end position="123"/>
    </location>
</feature>
<accession>A0A9D2A535</accession>
<dbReference type="PANTHER" id="PTHR23531">
    <property type="entry name" value="QUINOLENE RESISTANCE PROTEIN NORA"/>
    <property type="match status" value="1"/>
</dbReference>
<dbReference type="SUPFAM" id="SSF103473">
    <property type="entry name" value="MFS general substrate transporter"/>
    <property type="match status" value="1"/>
</dbReference>
<dbReference type="InterPro" id="IPR052714">
    <property type="entry name" value="MFS_Exporter"/>
</dbReference>
<dbReference type="Gene3D" id="1.20.1250.20">
    <property type="entry name" value="MFS general substrate transporter like domains"/>
    <property type="match status" value="1"/>
</dbReference>
<comment type="caution">
    <text evidence="2">The sequence shown here is derived from an EMBL/GenBank/DDBJ whole genome shotgun (WGS) entry which is preliminary data.</text>
</comment>
<keyword evidence="1" id="KW-1133">Transmembrane helix</keyword>
<protein>
    <submittedName>
        <fullName evidence="2">MFS transporter</fullName>
    </submittedName>
</protein>
<dbReference type="InterPro" id="IPR036259">
    <property type="entry name" value="MFS_trans_sf"/>
</dbReference>
<dbReference type="Proteomes" id="UP000824023">
    <property type="component" value="Unassembled WGS sequence"/>
</dbReference>
<evidence type="ECO:0000313" key="2">
    <source>
        <dbReference type="EMBL" id="HIZ02058.1"/>
    </source>
</evidence>
<feature type="transmembrane region" description="Helical" evidence="1">
    <location>
        <begin position="43"/>
        <end position="64"/>
    </location>
</feature>
<organism evidence="2 3">
    <name type="scientific">Candidatus Bacteroides merdipullorum</name>
    <dbReference type="NCBI Taxonomy" id="2838474"/>
    <lineage>
        <taxon>Bacteria</taxon>
        <taxon>Pseudomonadati</taxon>
        <taxon>Bacteroidota</taxon>
        <taxon>Bacteroidia</taxon>
        <taxon>Bacteroidales</taxon>
        <taxon>Bacteroidaceae</taxon>
        <taxon>Bacteroides</taxon>
    </lineage>
</organism>
<evidence type="ECO:0000256" key="1">
    <source>
        <dbReference type="SAM" id="Phobius"/>
    </source>
</evidence>